<dbReference type="InterPro" id="IPR013761">
    <property type="entry name" value="SAM/pointed_sf"/>
</dbReference>
<feature type="compositionally biased region" description="Polar residues" evidence="2">
    <location>
        <begin position="903"/>
        <end position="917"/>
    </location>
</feature>
<protein>
    <submittedName>
        <fullName evidence="5">SAM domain-containing protein</fullName>
    </submittedName>
</protein>
<keyword evidence="1" id="KW-0175">Coiled coil</keyword>
<feature type="region of interest" description="Disordered" evidence="2">
    <location>
        <begin position="1078"/>
        <end position="1103"/>
    </location>
</feature>
<evidence type="ECO:0000259" key="3">
    <source>
        <dbReference type="PROSITE" id="PS50105"/>
    </source>
</evidence>
<feature type="compositionally biased region" description="Basic and acidic residues" evidence="2">
    <location>
        <begin position="362"/>
        <end position="374"/>
    </location>
</feature>
<dbReference type="Pfam" id="PF07647">
    <property type="entry name" value="SAM_2"/>
    <property type="match status" value="1"/>
</dbReference>
<evidence type="ECO:0000313" key="4">
    <source>
        <dbReference type="Proteomes" id="UP000887565"/>
    </source>
</evidence>
<keyword evidence="4" id="KW-1185">Reference proteome</keyword>
<reference evidence="5" key="1">
    <citation type="submission" date="2022-11" db="UniProtKB">
        <authorList>
            <consortium name="WormBaseParasite"/>
        </authorList>
    </citation>
    <scope>IDENTIFICATION</scope>
</reference>
<feature type="region of interest" description="Disordered" evidence="2">
    <location>
        <begin position="69"/>
        <end position="133"/>
    </location>
</feature>
<sequence length="1251" mass="140424">MFNMAYVELAAPAAAEAELPIIGQRCTSTASLHPGEDSSPPYYPEYEKLAYLASANEMMMNNHLQRDRAAENCSSFSENEEQEAADEEQQQNELKTKPIMMNNNHQRHYSKNGFDYRANHNNSSGHYSNHPHHHYYNLPLRNKVAGQMTNGKSAADHYYQQQQNIPVYDEGHEVKYQKMKTTVAAVQAELKQAKETLIALKNDKKKLKAEKFELLSQMKEVYSTLETKEAELREFIQQFEQKMLETDQGIKKLIIDKEKAEKDREEFAEVARQTSELLNLTKANLDLEQAETSKLRCQLKELQGRFALLTDRNLNAAENLHNLYANSSTKDNRIKVTGCEISEKVSGATVKPLIKCSSFDESQNRNDSTTDDKAGVQNDDVLRRRRQSTSKNRSGKNQSIAVTSPSKSENRLSKLFHLGRTKSKETASDCSSIPETNDNSSKDQISDDLCMAEKADKLVEARQMPIVRWRQAHVLAWLELELGMGQYAKIFAENVKSGRVLINLTNNELERSLKLTNPMHKKKLRLAIEEYRAPALWKFPLIKEVNTHFVCTTFLPSIGLSNYADLFRTNLIDGRIMNYLNKDQMVKYLNISKRFHQNSILKGIELLRLFDYDVKVIFCLIFCLLNKRRVACEKENEDLLVWTNARLSKWLRQIDLDEYVSNIENSGLHGAVTVLDAGFCAETFANVLKIPSHKKMIRKHLADEFDVLQQQSRNRILSDQTFKPKDYAVGRSIPKSLSSTKHFMRSNTADGHENSGFEGLANLKKRKGIRGSIVRAFGSKTENNDYEKVDSDFLFKFGDELATTKVQSAENFSKSDDTGHHNGEPSSAARHMSGSVGAGLDRSSATLSSTTSDLGSSIERSQHLKTILAPASQVLTQKPMTSNESTPKKCSGVKLAAANLFGSSSPLRRTGSSTTVKNGGGAEHSSGSTASSSFGNVLRASLFLRSNDHDRLVVDPQNKTRSDLWGRSPCSTSSSPAASSSNNNNNYVKMRRKKLGGNGDEKSSGGGDGGRSLGACKRPHSMGDFSIKSISPFFDHQLNDNQKSNEAKNVDHSLITYLVNKQLSKNWVSVENLHKNHMDSSEQKFESSASSNNEPPPSSNERRKIETIAECRELETSGEYQQSVKAADDNRSTDNNFPPFPCVSSSISAIDDVSPNRKIYEQCRNDSLLSRGGWRKRRARSVYSLTVTPTLREQTEFWPAENGNVDKTPQPLTFQVRTGLSEQTTATSCRQFDNQLFAILKAEHIWDGVAD</sequence>
<dbReference type="AlphaFoldDB" id="A0A915I8I1"/>
<feature type="compositionally biased region" description="Polar residues" evidence="2">
    <location>
        <begin position="428"/>
        <end position="439"/>
    </location>
</feature>
<dbReference type="Gene3D" id="1.10.150.50">
    <property type="entry name" value="Transcription Factor, Ets-1"/>
    <property type="match status" value="3"/>
</dbReference>
<organism evidence="4 5">
    <name type="scientific">Romanomermis culicivorax</name>
    <name type="common">Nematode worm</name>
    <dbReference type="NCBI Taxonomy" id="13658"/>
    <lineage>
        <taxon>Eukaryota</taxon>
        <taxon>Metazoa</taxon>
        <taxon>Ecdysozoa</taxon>
        <taxon>Nematoda</taxon>
        <taxon>Enoplea</taxon>
        <taxon>Dorylaimia</taxon>
        <taxon>Mermithida</taxon>
        <taxon>Mermithoidea</taxon>
        <taxon>Mermithidae</taxon>
        <taxon>Romanomermis</taxon>
    </lineage>
</organism>
<feature type="compositionally biased region" description="Low complexity" evidence="2">
    <location>
        <begin position="968"/>
        <end position="986"/>
    </location>
</feature>
<feature type="region of interest" description="Disordered" evidence="2">
    <location>
        <begin position="360"/>
        <end position="411"/>
    </location>
</feature>
<feature type="compositionally biased region" description="Low complexity" evidence="2">
    <location>
        <begin position="840"/>
        <end position="857"/>
    </location>
</feature>
<dbReference type="PANTHER" id="PTHR12776:SF1">
    <property type="entry name" value="KAZRIN"/>
    <property type="match status" value="1"/>
</dbReference>
<dbReference type="SUPFAM" id="SSF47769">
    <property type="entry name" value="SAM/Pointed domain"/>
    <property type="match status" value="2"/>
</dbReference>
<feature type="compositionally biased region" description="Low complexity" evidence="2">
    <location>
        <begin position="119"/>
        <end position="128"/>
    </location>
</feature>
<feature type="compositionally biased region" description="Basic and acidic residues" evidence="2">
    <location>
        <begin position="813"/>
        <end position="823"/>
    </location>
</feature>
<dbReference type="Proteomes" id="UP000887565">
    <property type="component" value="Unplaced"/>
</dbReference>
<dbReference type="InterPro" id="IPR001660">
    <property type="entry name" value="SAM"/>
</dbReference>
<feature type="region of interest" description="Disordered" evidence="2">
    <location>
        <begin position="1116"/>
        <end position="1135"/>
    </location>
</feature>
<dbReference type="SMART" id="SM00454">
    <property type="entry name" value="SAM"/>
    <property type="match status" value="3"/>
</dbReference>
<feature type="region of interest" description="Disordered" evidence="2">
    <location>
        <begin position="809"/>
        <end position="858"/>
    </location>
</feature>
<evidence type="ECO:0000256" key="2">
    <source>
        <dbReference type="SAM" id="MobiDB-lite"/>
    </source>
</evidence>
<feature type="region of interest" description="Disordered" evidence="2">
    <location>
        <begin position="903"/>
        <end position="933"/>
    </location>
</feature>
<dbReference type="PANTHER" id="PTHR12776">
    <property type="entry name" value="KAZRIN-RELATED"/>
    <property type="match status" value="1"/>
</dbReference>
<feature type="domain" description="SAM" evidence="3">
    <location>
        <begin position="554"/>
        <end position="610"/>
    </location>
</feature>
<dbReference type="InterPro" id="IPR059089">
    <property type="entry name" value="Kazrin_N"/>
</dbReference>
<feature type="region of interest" description="Disordered" evidence="2">
    <location>
        <begin position="426"/>
        <end position="445"/>
    </location>
</feature>
<dbReference type="WBParaSite" id="nRc.2.0.1.t10063-RA">
    <property type="protein sequence ID" value="nRc.2.0.1.t10063-RA"/>
    <property type="gene ID" value="nRc.2.0.1.g10063"/>
</dbReference>
<dbReference type="Pfam" id="PF00536">
    <property type="entry name" value="SAM_1"/>
    <property type="match status" value="2"/>
</dbReference>
<evidence type="ECO:0000256" key="1">
    <source>
        <dbReference type="SAM" id="Coils"/>
    </source>
</evidence>
<feature type="coiled-coil region" evidence="1">
    <location>
        <begin position="176"/>
        <end position="305"/>
    </location>
</feature>
<feature type="compositionally biased region" description="Basic and acidic residues" evidence="2">
    <location>
        <begin position="954"/>
        <end position="964"/>
    </location>
</feature>
<evidence type="ECO:0000313" key="5">
    <source>
        <dbReference type="WBParaSite" id="nRc.2.0.1.t10063-RA"/>
    </source>
</evidence>
<accession>A0A915I8I1</accession>
<name>A0A915I8I1_ROMCU</name>
<feature type="compositionally biased region" description="Polar residues" evidence="2">
    <location>
        <begin position="389"/>
        <end position="407"/>
    </location>
</feature>
<feature type="compositionally biased region" description="Acidic residues" evidence="2">
    <location>
        <begin position="78"/>
        <end position="90"/>
    </location>
</feature>
<feature type="compositionally biased region" description="Low complexity" evidence="2">
    <location>
        <begin position="923"/>
        <end position="933"/>
    </location>
</feature>
<dbReference type="Pfam" id="PF25986">
    <property type="entry name" value="Kazrin"/>
    <property type="match status" value="1"/>
</dbReference>
<feature type="domain" description="SAM" evidence="3">
    <location>
        <begin position="469"/>
        <end position="534"/>
    </location>
</feature>
<dbReference type="PROSITE" id="PS50105">
    <property type="entry name" value="SAM_DOMAIN"/>
    <property type="match status" value="2"/>
</dbReference>
<feature type="region of interest" description="Disordered" evidence="2">
    <location>
        <begin position="954"/>
        <end position="1019"/>
    </location>
</feature>
<proteinExistence type="predicted"/>
<dbReference type="InterPro" id="IPR037614">
    <property type="entry name" value="Kazrin"/>
</dbReference>